<feature type="compositionally biased region" description="Basic and acidic residues" evidence="3">
    <location>
        <begin position="948"/>
        <end position="968"/>
    </location>
</feature>
<accession>A0A061B171</accession>
<dbReference type="CDD" id="cd23837">
    <property type="entry name" value="UBCc_UBE2O"/>
    <property type="match status" value="1"/>
</dbReference>
<dbReference type="SUPFAM" id="SSF54495">
    <property type="entry name" value="UBC-like"/>
    <property type="match status" value="1"/>
</dbReference>
<gene>
    <name evidence="5" type="ORF">RHTO0S_08e02586g</name>
</gene>
<dbReference type="Gene3D" id="3.10.110.10">
    <property type="entry name" value="Ubiquitin Conjugating Enzyme"/>
    <property type="match status" value="1"/>
</dbReference>
<dbReference type="OrthoDB" id="1926878at2759"/>
<dbReference type="AlphaFoldDB" id="A0A061B171"/>
<dbReference type="SMART" id="SM00212">
    <property type="entry name" value="UBCc"/>
    <property type="match status" value="1"/>
</dbReference>
<feature type="compositionally biased region" description="Polar residues" evidence="3">
    <location>
        <begin position="1"/>
        <end position="11"/>
    </location>
</feature>
<keyword evidence="2" id="KW-0833">Ubl conjugation pathway</keyword>
<proteinExistence type="predicted"/>
<feature type="region of interest" description="Disordered" evidence="3">
    <location>
        <begin position="948"/>
        <end position="976"/>
    </location>
</feature>
<feature type="region of interest" description="Disordered" evidence="3">
    <location>
        <begin position="402"/>
        <end position="425"/>
    </location>
</feature>
<reference evidence="5" key="1">
    <citation type="journal article" date="2014" name="Genome Announc.">
        <title>Draft genome sequence of Rhodosporidium toruloides CECT1137, an oleaginous yeast of biotechnological interest.</title>
        <authorList>
            <person name="Morin N."/>
            <person name="Calcas X."/>
            <person name="Devillers H."/>
            <person name="Durrens P."/>
            <person name="Sherman D.J."/>
            <person name="Nicaud J.-M."/>
            <person name="Neuveglise C."/>
        </authorList>
    </citation>
    <scope>NUCLEOTIDE SEQUENCE</scope>
    <source>
        <strain evidence="5">CECT1137</strain>
    </source>
</reference>
<evidence type="ECO:0000256" key="1">
    <source>
        <dbReference type="ARBA" id="ARBA00022679"/>
    </source>
</evidence>
<dbReference type="GO" id="GO:0061631">
    <property type="term" value="F:ubiquitin conjugating enzyme activity"/>
    <property type="evidence" value="ECO:0007669"/>
    <property type="project" value="TreeGrafter"/>
</dbReference>
<name>A0A061B171_RHOTO</name>
<dbReference type="Pfam" id="PF23043">
    <property type="entry name" value="SH3-B_UBE2O"/>
    <property type="match status" value="1"/>
</dbReference>
<organism evidence="5">
    <name type="scientific">Rhodotorula toruloides</name>
    <name type="common">Yeast</name>
    <name type="synonym">Rhodosporidium toruloides</name>
    <dbReference type="NCBI Taxonomy" id="5286"/>
    <lineage>
        <taxon>Eukaryota</taxon>
        <taxon>Fungi</taxon>
        <taxon>Dikarya</taxon>
        <taxon>Basidiomycota</taxon>
        <taxon>Pucciniomycotina</taxon>
        <taxon>Microbotryomycetes</taxon>
        <taxon>Sporidiobolales</taxon>
        <taxon>Sporidiobolaceae</taxon>
        <taxon>Rhodotorula</taxon>
    </lineage>
</organism>
<dbReference type="EMBL" id="LK052943">
    <property type="protein sequence ID" value="CDR43506.1"/>
    <property type="molecule type" value="Genomic_DNA"/>
</dbReference>
<feature type="compositionally biased region" description="Basic and acidic residues" evidence="3">
    <location>
        <begin position="637"/>
        <end position="647"/>
    </location>
</feature>
<evidence type="ECO:0000259" key="4">
    <source>
        <dbReference type="PROSITE" id="PS50127"/>
    </source>
</evidence>
<feature type="region of interest" description="Disordered" evidence="3">
    <location>
        <begin position="1"/>
        <end position="21"/>
    </location>
</feature>
<dbReference type="InterPro" id="IPR057733">
    <property type="entry name" value="UBE2O-like_SH3-B"/>
</dbReference>
<keyword evidence="1" id="KW-0808">Transferase</keyword>
<sequence>MTDSPAVQTPGSKVYAGPNGEELMPKMSDTYNEDIVQWTDADGTVKTAVVTRCWADEQNPETASEAQRLNIPFDPLKPGYLEVLHPDGSRTEILESTVTVVDRGLLFGDVVRPRRPHGTPATTRPKGPLGQIADMKTEVQLQRILTGEFLDGWFDTDELVAAARMNRGDHVVSGDWIGVVEEVFEMAHIEAGNAGLVRRVCDIAGSLSVGPAAESVKQMLLDRGEGFLASLLGASDLKTILDVKQCMVAVNWLCRNPQAASTGADSEWQRPKRYWTDIDQLIQVHATADHLHTVHDKVVFKDPSRFPCPSSRWSSTYPEGHRVFVITNARTTATVVWQDGSRTTHSTAELEQVAQLDEDADIFPGDIGVFSGAEPNKVGVVQAVDARKRTIRLRWLDLNDPKHKPVEGEEGEETVSGLEFDPHGPPPDAYGVRKGDLVLIQKVGETNGAVFPTVPGLGESEVAAGLMPGGEDLRMEISTLGLSYAQTLSDSFIPPKPQTAPDSLTWYGEVRDLLLDGRVLVRHPSGSSGTYETDRLTQLVDGMDPAGEAAAGLQALVDEEGMMLDEDGEDEEEGVETDGSWMTEDEDMGSEEEEAGEPAVVSCTIDDFAGDWSSQDDSQDEDYKADDDEEASVGGKKGSDVEMKGWADEEEEEANKVASDAEVEMNLLPPKASTSTAADNGAPGVDATATPAASAAATVSMPGEIEDFDDWKRFEVLEEAPADHHYINEKVDAPGKAFMSRVRKEHQVLASSLPPNILVRAYENRTDLLRCLIIGPTDTPFANAPFLFDVYLSPTKFPHEPPQVFFHSWASGVRVSPNLYVEGKVCLSLLGTWSGDKTENWSSARSSILQVFVSIQALIMVENPYYTEPGYEKQMGTTDGTAASELYNERTLVLTRAFVKRACEYPPMNFWREIAAYYYNGFPGSEQAGGALQGIIEQSRLLLEESERWHAEQDKREGAGDAAEDVRQPPKSGVVPSQRILTEGAGLSLRRTLKALEDLQKRGPKLDEPQAA</sequence>
<feature type="compositionally biased region" description="Acidic residues" evidence="3">
    <location>
        <begin position="583"/>
        <end position="596"/>
    </location>
</feature>
<feature type="region of interest" description="Disordered" evidence="3">
    <location>
        <begin position="566"/>
        <end position="648"/>
    </location>
</feature>
<evidence type="ECO:0000256" key="2">
    <source>
        <dbReference type="ARBA" id="ARBA00022786"/>
    </source>
</evidence>
<evidence type="ECO:0000313" key="5">
    <source>
        <dbReference type="EMBL" id="CDR43506.1"/>
    </source>
</evidence>
<feature type="domain" description="UBC core" evidence="4">
    <location>
        <begin position="737"/>
        <end position="900"/>
    </location>
</feature>
<feature type="compositionally biased region" description="Acidic residues" evidence="3">
    <location>
        <begin position="566"/>
        <end position="576"/>
    </location>
</feature>
<evidence type="ECO:0000256" key="3">
    <source>
        <dbReference type="SAM" id="MobiDB-lite"/>
    </source>
</evidence>
<dbReference type="PROSITE" id="PS50127">
    <property type="entry name" value="UBC_2"/>
    <property type="match status" value="1"/>
</dbReference>
<dbReference type="InterPro" id="IPR000608">
    <property type="entry name" value="UBC"/>
</dbReference>
<dbReference type="PANTHER" id="PTHR46116:SF15">
    <property type="entry name" value="(E3-INDEPENDENT) E2 UBIQUITIN-CONJUGATING ENZYME"/>
    <property type="match status" value="1"/>
</dbReference>
<dbReference type="Pfam" id="PF00179">
    <property type="entry name" value="UQ_con"/>
    <property type="match status" value="1"/>
</dbReference>
<dbReference type="InterPro" id="IPR016135">
    <property type="entry name" value="UBQ-conjugating_enzyme/RWD"/>
</dbReference>
<protein>
    <submittedName>
        <fullName evidence="5">RHTO0S08e02586g1_1</fullName>
    </submittedName>
</protein>
<feature type="compositionally biased region" description="Acidic residues" evidence="3">
    <location>
        <begin position="617"/>
        <end position="631"/>
    </location>
</feature>
<dbReference type="PANTHER" id="PTHR46116">
    <property type="entry name" value="(E3-INDEPENDENT) E2 UBIQUITIN-CONJUGATING ENZYME"/>
    <property type="match status" value="1"/>
</dbReference>